<gene>
    <name evidence="2" type="ORF">AAK873_13375</name>
</gene>
<comment type="caution">
    <text evidence="2">The sequence shown here is derived from an EMBL/GenBank/DDBJ whole genome shotgun (WGS) entry which is preliminary data.</text>
</comment>
<evidence type="ECO:0000313" key="3">
    <source>
        <dbReference type="Proteomes" id="UP001565200"/>
    </source>
</evidence>
<dbReference type="Pfam" id="PF13644">
    <property type="entry name" value="DKNYY"/>
    <property type="match status" value="1"/>
</dbReference>
<dbReference type="InterPro" id="IPR027375">
    <property type="entry name" value="DKNYY"/>
</dbReference>
<feature type="chain" id="PRO_5046278704" evidence="1">
    <location>
        <begin position="22"/>
        <end position="161"/>
    </location>
</feature>
<name>A0ABV4CYX1_9BACT</name>
<feature type="signal peptide" evidence="1">
    <location>
        <begin position="1"/>
        <end position="21"/>
    </location>
</feature>
<proteinExistence type="predicted"/>
<dbReference type="EMBL" id="JBCLPP010000059">
    <property type="protein sequence ID" value="MEY8246593.1"/>
    <property type="molecule type" value="Genomic_DNA"/>
</dbReference>
<keyword evidence="3" id="KW-1185">Reference proteome</keyword>
<sequence length="161" mass="17986">MKKLFLIIISLLSLSSCSYRSDNITDKGEWVSVPADSSVEGYNNIDGQIYWGYIVGMDFTEEDNVGVDIETFRVCKGSEYAKDKHHVYYPQVVICYDGIKEDKDTGEYEGVGGEVAEKLIISGAKPSQFKYIGNGYAVSGNKMFHNGEVIEWNDSIVILNL</sequence>
<dbReference type="PROSITE" id="PS51257">
    <property type="entry name" value="PROKAR_LIPOPROTEIN"/>
    <property type="match status" value="1"/>
</dbReference>
<accession>A0ABV4CYX1</accession>
<reference evidence="2 3" key="1">
    <citation type="submission" date="2024-03" db="EMBL/GenBank/DDBJ databases">
        <title>Mouse gut bacterial collection (mGBC) of GemPharmatech.</title>
        <authorList>
            <person name="He Y."/>
            <person name="Dong L."/>
            <person name="Wu D."/>
            <person name="Gao X."/>
            <person name="Lin Z."/>
        </authorList>
    </citation>
    <scope>NUCLEOTIDE SEQUENCE [LARGE SCALE GENOMIC DNA]</scope>
    <source>
        <strain evidence="2 3">54-13</strain>
    </source>
</reference>
<evidence type="ECO:0000313" key="2">
    <source>
        <dbReference type="EMBL" id="MEY8246593.1"/>
    </source>
</evidence>
<dbReference type="RefSeq" id="WP_123395102.1">
    <property type="nucleotide sequence ID" value="NZ_JBCLPP010000059.1"/>
</dbReference>
<keyword evidence="1" id="KW-0732">Signal</keyword>
<protein>
    <submittedName>
        <fullName evidence="2">DKNYY domain-containing protein</fullName>
    </submittedName>
</protein>
<dbReference type="Proteomes" id="UP001565200">
    <property type="component" value="Unassembled WGS sequence"/>
</dbReference>
<organism evidence="2 3">
    <name type="scientific">Heminiphilus faecis</name>
    <dbReference type="NCBI Taxonomy" id="2601703"/>
    <lineage>
        <taxon>Bacteria</taxon>
        <taxon>Pseudomonadati</taxon>
        <taxon>Bacteroidota</taxon>
        <taxon>Bacteroidia</taxon>
        <taxon>Bacteroidales</taxon>
        <taxon>Muribaculaceae</taxon>
        <taxon>Heminiphilus</taxon>
    </lineage>
</organism>
<evidence type="ECO:0000256" key="1">
    <source>
        <dbReference type="SAM" id="SignalP"/>
    </source>
</evidence>